<evidence type="ECO:0000256" key="3">
    <source>
        <dbReference type="ARBA" id="ARBA00023015"/>
    </source>
</evidence>
<dbReference type="SUPFAM" id="SSF46689">
    <property type="entry name" value="Homeodomain-like"/>
    <property type="match status" value="1"/>
</dbReference>
<dbReference type="PANTHER" id="PTHR30055">
    <property type="entry name" value="HTH-TYPE TRANSCRIPTIONAL REGULATOR RUTR"/>
    <property type="match status" value="1"/>
</dbReference>
<sequence>MRASIESIRRQELIKAAYETFRQYGFRGLTMARIGKQAGMSHGIINYYYKSKEDLLIAMVRYANRLIMEEVIRRLHEADTPLARLDAIIEGNFPAHLYDRATASAWVSFYSAVPEHPEFDRLQTLFYRRLRSNLLDCLASLTTPAEADRLVKGISVMIDGMWMRCAIEKEGLDRSEAVDLIKDFAHRRLGR</sequence>
<dbReference type="NCBIfam" id="NF001978">
    <property type="entry name" value="PRK00767.1"/>
    <property type="match status" value="1"/>
</dbReference>
<dbReference type="InterPro" id="IPR001647">
    <property type="entry name" value="HTH_TetR"/>
</dbReference>
<gene>
    <name evidence="7 10" type="primary">betI</name>
    <name evidence="10" type="ORF">SMD27_08530</name>
</gene>
<dbReference type="Pfam" id="PF00440">
    <property type="entry name" value="TetR_N"/>
    <property type="match status" value="1"/>
</dbReference>
<dbReference type="Gene3D" id="1.10.357.10">
    <property type="entry name" value="Tetracycline Repressor, domain 2"/>
    <property type="match status" value="1"/>
</dbReference>
<dbReference type="PANTHER" id="PTHR30055:SF234">
    <property type="entry name" value="HTH-TYPE TRANSCRIPTIONAL REGULATOR BETI"/>
    <property type="match status" value="1"/>
</dbReference>
<feature type="DNA-binding region" description="H-T-H motif" evidence="7 8">
    <location>
        <begin position="30"/>
        <end position="49"/>
    </location>
</feature>
<feature type="domain" description="HTH tetR-type" evidence="9">
    <location>
        <begin position="7"/>
        <end position="67"/>
    </location>
</feature>
<dbReference type="EMBL" id="JAXCLW010000002">
    <property type="protein sequence ID" value="MDY0882887.1"/>
    <property type="molecule type" value="Genomic_DNA"/>
</dbReference>
<proteinExistence type="inferred from homology"/>
<keyword evidence="5 7" id="KW-0804">Transcription</keyword>
<evidence type="ECO:0000256" key="6">
    <source>
        <dbReference type="ARBA" id="ARBA00024936"/>
    </source>
</evidence>
<evidence type="ECO:0000259" key="9">
    <source>
        <dbReference type="PROSITE" id="PS50977"/>
    </source>
</evidence>
<dbReference type="SUPFAM" id="SSF48498">
    <property type="entry name" value="Tetracyclin repressor-like, C-terminal domain"/>
    <property type="match status" value="1"/>
</dbReference>
<keyword evidence="2 7" id="KW-0678">Repressor</keyword>
<dbReference type="PROSITE" id="PS50977">
    <property type="entry name" value="HTH_TETR_2"/>
    <property type="match status" value="1"/>
</dbReference>
<keyword evidence="11" id="KW-1185">Reference proteome</keyword>
<evidence type="ECO:0000256" key="1">
    <source>
        <dbReference type="ARBA" id="ARBA00004719"/>
    </source>
</evidence>
<comment type="pathway">
    <text evidence="1 7">Amine and polyamine biosynthesis; betaine biosynthesis via choline pathway [regulation].</text>
</comment>
<evidence type="ECO:0000313" key="11">
    <source>
        <dbReference type="Proteomes" id="UP001279642"/>
    </source>
</evidence>
<evidence type="ECO:0000256" key="7">
    <source>
        <dbReference type="HAMAP-Rule" id="MF_00768"/>
    </source>
</evidence>
<organism evidence="10 11">
    <name type="scientific">Dongia soli</name>
    <dbReference type="NCBI Taxonomy" id="600628"/>
    <lineage>
        <taxon>Bacteria</taxon>
        <taxon>Pseudomonadati</taxon>
        <taxon>Pseudomonadota</taxon>
        <taxon>Alphaproteobacteria</taxon>
        <taxon>Rhodospirillales</taxon>
        <taxon>Dongiaceae</taxon>
        <taxon>Dongia</taxon>
    </lineage>
</organism>
<name>A0ABU5E9D3_9PROT</name>
<evidence type="ECO:0000256" key="4">
    <source>
        <dbReference type="ARBA" id="ARBA00023125"/>
    </source>
</evidence>
<comment type="function">
    <text evidence="7">Repressor involved in choline regulation of the bet genes.</text>
</comment>
<dbReference type="Pfam" id="PF13977">
    <property type="entry name" value="TetR_C_6"/>
    <property type="match status" value="1"/>
</dbReference>
<comment type="caution">
    <text evidence="10">The sequence shown here is derived from an EMBL/GenBank/DDBJ whole genome shotgun (WGS) entry which is preliminary data.</text>
</comment>
<evidence type="ECO:0000313" key="10">
    <source>
        <dbReference type="EMBL" id="MDY0882887.1"/>
    </source>
</evidence>
<dbReference type="InterPro" id="IPR050109">
    <property type="entry name" value="HTH-type_TetR-like_transc_reg"/>
</dbReference>
<evidence type="ECO:0000256" key="8">
    <source>
        <dbReference type="PROSITE-ProRule" id="PRU00335"/>
    </source>
</evidence>
<evidence type="ECO:0000256" key="2">
    <source>
        <dbReference type="ARBA" id="ARBA00022491"/>
    </source>
</evidence>
<reference evidence="10 11" key="1">
    <citation type="journal article" date="2016" name="Antonie Van Leeuwenhoek">
        <title>Dongia soli sp. nov., isolated from soil from Dokdo, Korea.</title>
        <authorList>
            <person name="Kim D.U."/>
            <person name="Lee H."/>
            <person name="Kim H."/>
            <person name="Kim S.G."/>
            <person name="Ka J.O."/>
        </authorList>
    </citation>
    <scope>NUCLEOTIDE SEQUENCE [LARGE SCALE GENOMIC DNA]</scope>
    <source>
        <strain evidence="10 11">D78</strain>
    </source>
</reference>
<comment type="function">
    <text evidence="6">Repressor involved in the biosynthesis of the osmoprotectant glycine betaine. It represses transcription of the choline transporter BetT and the genes of BetAB involved in the synthesis of glycine betaine.</text>
</comment>
<dbReference type="PRINTS" id="PR00455">
    <property type="entry name" value="HTHTETR"/>
</dbReference>
<dbReference type="InterPro" id="IPR017757">
    <property type="entry name" value="Tscrpt_rep_BetI"/>
</dbReference>
<keyword evidence="4 7" id="KW-0238">DNA-binding</keyword>
<dbReference type="RefSeq" id="WP_320507945.1">
    <property type="nucleotide sequence ID" value="NZ_JAXCLW010000002.1"/>
</dbReference>
<dbReference type="Proteomes" id="UP001279642">
    <property type="component" value="Unassembled WGS sequence"/>
</dbReference>
<dbReference type="InterPro" id="IPR009057">
    <property type="entry name" value="Homeodomain-like_sf"/>
</dbReference>
<dbReference type="HAMAP" id="MF_00768">
    <property type="entry name" value="HTH_type_BetI"/>
    <property type="match status" value="1"/>
</dbReference>
<dbReference type="InterPro" id="IPR039538">
    <property type="entry name" value="BetI_C"/>
</dbReference>
<accession>A0ABU5E9D3</accession>
<evidence type="ECO:0000256" key="5">
    <source>
        <dbReference type="ARBA" id="ARBA00023163"/>
    </source>
</evidence>
<protein>
    <recommendedName>
        <fullName evidence="7">HTH-type transcriptional regulator BetI</fullName>
    </recommendedName>
</protein>
<dbReference type="InterPro" id="IPR036271">
    <property type="entry name" value="Tet_transcr_reg_TetR-rel_C_sf"/>
</dbReference>
<keyword evidence="3 7" id="KW-0805">Transcription regulation</keyword>